<evidence type="ECO:0000259" key="1">
    <source>
        <dbReference type="Pfam" id="PF13349"/>
    </source>
</evidence>
<dbReference type="EMBL" id="JACVDA010000004">
    <property type="protein sequence ID" value="MBK1468042.1"/>
    <property type="molecule type" value="Genomic_DNA"/>
</dbReference>
<reference evidence="2 3" key="1">
    <citation type="submission" date="2020-09" db="EMBL/GenBank/DDBJ databases">
        <title>Parvimonas S3374 sp. nov.</title>
        <authorList>
            <person name="Buhl M."/>
        </authorList>
    </citation>
    <scope>NUCLEOTIDE SEQUENCE [LARGE SCALE GENOMIC DNA]</scope>
    <source>
        <strain evidence="2 3">S3374</strain>
    </source>
</reference>
<keyword evidence="3" id="KW-1185">Reference proteome</keyword>
<protein>
    <submittedName>
        <fullName evidence="2">DUF4097 family beta strand repeat protein</fullName>
    </submittedName>
</protein>
<organism evidence="2 3">
    <name type="scientific">Parvimonas parva</name>
    <dbReference type="NCBI Taxonomy" id="2769485"/>
    <lineage>
        <taxon>Bacteria</taxon>
        <taxon>Bacillati</taxon>
        <taxon>Bacillota</taxon>
        <taxon>Tissierellia</taxon>
        <taxon>Tissierellales</taxon>
        <taxon>Peptoniphilaceae</taxon>
        <taxon>Parvimonas</taxon>
    </lineage>
</organism>
<evidence type="ECO:0000313" key="3">
    <source>
        <dbReference type="Proteomes" id="UP000823123"/>
    </source>
</evidence>
<dbReference type="RefSeq" id="WP_201275106.1">
    <property type="nucleotide sequence ID" value="NZ_JACVDA010000004.1"/>
</dbReference>
<name>A0ABS1C7G1_9FIRM</name>
<accession>A0ABS1C7G1</accession>
<evidence type="ECO:0000313" key="2">
    <source>
        <dbReference type="EMBL" id="MBK1468042.1"/>
    </source>
</evidence>
<dbReference type="InterPro" id="IPR025164">
    <property type="entry name" value="Toastrack_DUF4097"/>
</dbReference>
<sequence length="308" mass="34873">MNKKVFKVSIVMLFLGFIFLFSGIQMGGLEFVKRTNIDRIHSLNQIEKFSKNLEKISTVQAELYSSNFEIRKSGNGKNYIEYFAEDEKDYIIKSEEGRLSIKENKKEDFFGSQVGININFAKDFLINGKITNKTCALYLSEESLEEINVSNFSGNFEIADISSKNIDVNLKSGNCKLENLKSDDIYLVDFAGNIDIKNINNLNHIKLENKAGNIKLENAKAKLCEVEQNAGNVKFTNVEILNMLKIENNVGNIKCSLIYDSSKNYDVSLNSESGNTSMDKDFYRNTNGNDTVIIDLKSNVGNIKLEKY</sequence>
<dbReference type="Pfam" id="PF13349">
    <property type="entry name" value="DUF4097"/>
    <property type="match status" value="1"/>
</dbReference>
<comment type="caution">
    <text evidence="2">The sequence shown here is derived from an EMBL/GenBank/DDBJ whole genome shotgun (WGS) entry which is preliminary data.</text>
</comment>
<dbReference type="Proteomes" id="UP000823123">
    <property type="component" value="Unassembled WGS sequence"/>
</dbReference>
<gene>
    <name evidence="2" type="ORF">IBJ83_01760</name>
</gene>
<feature type="domain" description="DUF4097" evidence="1">
    <location>
        <begin position="65"/>
        <end position="305"/>
    </location>
</feature>
<proteinExistence type="predicted"/>